<organism evidence="4 5">
    <name type="scientific">Holothuria leucospilota</name>
    <name type="common">Black long sea cucumber</name>
    <name type="synonym">Mertensiothuria leucospilota</name>
    <dbReference type="NCBI Taxonomy" id="206669"/>
    <lineage>
        <taxon>Eukaryota</taxon>
        <taxon>Metazoa</taxon>
        <taxon>Echinodermata</taxon>
        <taxon>Eleutherozoa</taxon>
        <taxon>Echinozoa</taxon>
        <taxon>Holothuroidea</taxon>
        <taxon>Aspidochirotacea</taxon>
        <taxon>Aspidochirotida</taxon>
        <taxon>Holothuriidae</taxon>
        <taxon>Holothuria</taxon>
    </lineage>
</organism>
<comment type="caution">
    <text evidence="4">The sequence shown here is derived from an EMBL/GenBank/DDBJ whole genome shotgun (WGS) entry which is preliminary data.</text>
</comment>
<evidence type="ECO:0000256" key="2">
    <source>
        <dbReference type="SAM" id="SignalP"/>
    </source>
</evidence>
<feature type="domain" description="Sulfotransferase" evidence="3">
    <location>
        <begin position="87"/>
        <end position="389"/>
    </location>
</feature>
<dbReference type="GO" id="GO:0001517">
    <property type="term" value="F:N-acetylglucosamine 6-O-sulfotransferase activity"/>
    <property type="evidence" value="ECO:0007669"/>
    <property type="project" value="TreeGrafter"/>
</dbReference>
<dbReference type="PANTHER" id="PTHR10704:SF44">
    <property type="entry name" value="LD35051P-RELATED"/>
    <property type="match status" value="1"/>
</dbReference>
<dbReference type="PANTHER" id="PTHR10704">
    <property type="entry name" value="CARBOHYDRATE SULFOTRANSFERASE"/>
    <property type="match status" value="1"/>
</dbReference>
<dbReference type="InterPro" id="IPR051135">
    <property type="entry name" value="Gal/GlcNAc/GalNAc_ST"/>
</dbReference>
<name>A0A9Q1BP95_HOLLE</name>
<keyword evidence="2" id="KW-0732">Signal</keyword>
<feature type="signal peptide" evidence="2">
    <location>
        <begin position="1"/>
        <end position="27"/>
    </location>
</feature>
<reference evidence="4" key="1">
    <citation type="submission" date="2021-10" db="EMBL/GenBank/DDBJ databases">
        <title>Tropical sea cucumber genome reveals ecological adaptation and Cuvierian tubules defense mechanism.</title>
        <authorList>
            <person name="Chen T."/>
        </authorList>
    </citation>
    <scope>NUCLEOTIDE SEQUENCE</scope>
    <source>
        <strain evidence="4">Nanhai2018</strain>
        <tissue evidence="4">Muscle</tissue>
    </source>
</reference>
<dbReference type="Proteomes" id="UP001152320">
    <property type="component" value="Chromosome 13"/>
</dbReference>
<dbReference type="Gene3D" id="3.40.50.300">
    <property type="entry name" value="P-loop containing nucleotide triphosphate hydrolases"/>
    <property type="match status" value="1"/>
</dbReference>
<dbReference type="EMBL" id="JAIZAY010000013">
    <property type="protein sequence ID" value="KAJ8030189.1"/>
    <property type="molecule type" value="Genomic_DNA"/>
</dbReference>
<gene>
    <name evidence="4" type="ORF">HOLleu_26523</name>
</gene>
<dbReference type="AlphaFoldDB" id="A0A9Q1BP95"/>
<feature type="chain" id="PRO_5040258267" evidence="2">
    <location>
        <begin position="28"/>
        <end position="420"/>
    </location>
</feature>
<accession>A0A9Q1BP95</accession>
<evidence type="ECO:0000313" key="4">
    <source>
        <dbReference type="EMBL" id="KAJ8030189.1"/>
    </source>
</evidence>
<dbReference type="SUPFAM" id="SSF52540">
    <property type="entry name" value="P-loop containing nucleoside triphosphate hydrolases"/>
    <property type="match status" value="1"/>
</dbReference>
<protein>
    <submittedName>
        <fullName evidence="4">Carbohydrate sulfotransferase 1</fullName>
    </submittedName>
</protein>
<dbReference type="GO" id="GO:0006044">
    <property type="term" value="P:N-acetylglucosamine metabolic process"/>
    <property type="evidence" value="ECO:0007669"/>
    <property type="project" value="TreeGrafter"/>
</dbReference>
<keyword evidence="5" id="KW-1185">Reference proteome</keyword>
<evidence type="ECO:0000259" key="3">
    <source>
        <dbReference type="Pfam" id="PF00685"/>
    </source>
</evidence>
<dbReference type="InterPro" id="IPR027417">
    <property type="entry name" value="P-loop_NTPase"/>
</dbReference>
<dbReference type="InterPro" id="IPR000863">
    <property type="entry name" value="Sulfotransferase_dom"/>
</dbReference>
<dbReference type="Pfam" id="PF00685">
    <property type="entry name" value="Sulfotransfer_1"/>
    <property type="match status" value="1"/>
</dbReference>
<dbReference type="OrthoDB" id="6138663at2759"/>
<dbReference type="GO" id="GO:0006790">
    <property type="term" value="P:sulfur compound metabolic process"/>
    <property type="evidence" value="ECO:0007669"/>
    <property type="project" value="TreeGrafter"/>
</dbReference>
<feature type="region of interest" description="Disordered" evidence="1">
    <location>
        <begin position="234"/>
        <end position="268"/>
    </location>
</feature>
<evidence type="ECO:0000256" key="1">
    <source>
        <dbReference type="SAM" id="MobiDB-lite"/>
    </source>
</evidence>
<evidence type="ECO:0000313" key="5">
    <source>
        <dbReference type="Proteomes" id="UP001152320"/>
    </source>
</evidence>
<proteinExistence type="predicted"/>
<sequence length="420" mass="47459">MSRIASLFISLLALLIILLLLYETSSPSRLVKFKPRVHHAISLTDQLSKASNSLSVSSVDASVFSSEAQSSIKNVQDTVKEMDGPVHVIVLARMRTGSTLCGEILNQNANLFYLFEPLHALKVLFNTSPDTSEEKRMASTELLRKLYNCKFPRYFISSLSRWGIGKGKSHSVLPLCKQTDGCKLATPDMFQQVCEARGHVALKAIRANIKMLKPLVKSFGINLKIIHLMRDPRGTANSRRSYYSPRDKKQSNVSSNGEPSLKELELLSTSPKVSKNTVPKLCDWMRETLEDALEQPKWLKGRYKLIRYEDLAKEPIRLSRDIYSFLGLDMPANVMSWVKENTEDDDSHSKRQFSTHKNSTQASTSWRNKLSIEDVFAVQRICGDVMESLGYRKINSLSDLKNLSAPVVERIDIDKNIMLT</sequence>